<feature type="domain" description="HTH araC/xylS-type" evidence="3">
    <location>
        <begin position="218"/>
        <end position="316"/>
    </location>
</feature>
<dbReference type="InterPro" id="IPR018060">
    <property type="entry name" value="HTH_AraC"/>
</dbReference>
<dbReference type="PANTHER" id="PTHR43130:SF11">
    <property type="entry name" value="TRANSCRIPTIONAL REGULATORY PROTEIN"/>
    <property type="match status" value="1"/>
</dbReference>
<keyword evidence="5" id="KW-1185">Reference proteome</keyword>
<name>A0A3E1ND18_9BACT</name>
<dbReference type="SMART" id="SM00342">
    <property type="entry name" value="HTH_ARAC"/>
    <property type="match status" value="1"/>
</dbReference>
<dbReference type="GO" id="GO:0043565">
    <property type="term" value="F:sequence-specific DNA binding"/>
    <property type="evidence" value="ECO:0007669"/>
    <property type="project" value="InterPro"/>
</dbReference>
<proteinExistence type="predicted"/>
<dbReference type="Proteomes" id="UP000261284">
    <property type="component" value="Unassembled WGS sequence"/>
</dbReference>
<gene>
    <name evidence="4" type="ORF">DXN05_23975</name>
</gene>
<protein>
    <submittedName>
        <fullName evidence="4">Helix-turn-helix domain-containing protein</fullName>
    </submittedName>
</protein>
<dbReference type="InterPro" id="IPR029062">
    <property type="entry name" value="Class_I_gatase-like"/>
</dbReference>
<dbReference type="PROSITE" id="PS01124">
    <property type="entry name" value="HTH_ARAC_FAMILY_2"/>
    <property type="match status" value="1"/>
</dbReference>
<comment type="caution">
    <text evidence="4">The sequence shown here is derived from an EMBL/GenBank/DDBJ whole genome shotgun (WGS) entry which is preliminary data.</text>
</comment>
<reference evidence="4 5" key="1">
    <citation type="submission" date="2018-08" db="EMBL/GenBank/DDBJ databases">
        <title>Chitinophagaceae sp. K23C18032701, a novel bacterium isolated from forest soil.</title>
        <authorList>
            <person name="Wang C."/>
        </authorList>
    </citation>
    <scope>NUCLEOTIDE SEQUENCE [LARGE SCALE GENOMIC DNA]</scope>
    <source>
        <strain evidence="4 5">K23C18032701</strain>
    </source>
</reference>
<dbReference type="AlphaFoldDB" id="A0A3E1ND18"/>
<evidence type="ECO:0000259" key="3">
    <source>
        <dbReference type="PROSITE" id="PS01124"/>
    </source>
</evidence>
<organism evidence="4 5">
    <name type="scientific">Deminuibacter soli</name>
    <dbReference type="NCBI Taxonomy" id="2291815"/>
    <lineage>
        <taxon>Bacteria</taxon>
        <taxon>Pseudomonadati</taxon>
        <taxon>Bacteroidota</taxon>
        <taxon>Chitinophagia</taxon>
        <taxon>Chitinophagales</taxon>
        <taxon>Chitinophagaceae</taxon>
        <taxon>Deminuibacter</taxon>
    </lineage>
</organism>
<evidence type="ECO:0000256" key="2">
    <source>
        <dbReference type="ARBA" id="ARBA00023163"/>
    </source>
</evidence>
<dbReference type="EMBL" id="QTJU01000017">
    <property type="protein sequence ID" value="RFM25668.1"/>
    <property type="molecule type" value="Genomic_DNA"/>
</dbReference>
<keyword evidence="2" id="KW-0804">Transcription</keyword>
<dbReference type="OrthoDB" id="9803764at2"/>
<sequence>MIHLGILLTQHHRLLSVAAMLDLFETANEFCAAEGCDEHFEITLLHTANSKPVSYSAHPIYPLQTAPQQDLILIPSFASNNLPAGIDANIECIPWLQQQYRNGAEIAGFCTGVFLLAATGLLDNKPATTHIQSAPAFARNFPKVQLRSAEVTTFDQGIYTGGGATNSFHLMLRMLEKYCGPTIAVRTAKYFAIDMNREQQAYFSTFQPVQNHKDELVKTLQQRIEHNFGEATSIEELLSEIPSSRRNLVRRFKAATGVTPIEYLQKIRIEAAKSLLEQTDKSVLDVMLHAGYNDLKTFRQLFRKNTGMTPTAYRDKFYRAQMIELT</sequence>
<dbReference type="InterPro" id="IPR009057">
    <property type="entry name" value="Homeodomain-like_sf"/>
</dbReference>
<dbReference type="PANTHER" id="PTHR43130">
    <property type="entry name" value="ARAC-FAMILY TRANSCRIPTIONAL REGULATOR"/>
    <property type="match status" value="1"/>
</dbReference>
<evidence type="ECO:0000256" key="1">
    <source>
        <dbReference type="ARBA" id="ARBA00023015"/>
    </source>
</evidence>
<dbReference type="Gene3D" id="1.10.10.60">
    <property type="entry name" value="Homeodomain-like"/>
    <property type="match status" value="2"/>
</dbReference>
<dbReference type="Gene3D" id="3.40.50.880">
    <property type="match status" value="1"/>
</dbReference>
<dbReference type="SUPFAM" id="SSF52317">
    <property type="entry name" value="Class I glutamine amidotransferase-like"/>
    <property type="match status" value="1"/>
</dbReference>
<dbReference type="InterPro" id="IPR052158">
    <property type="entry name" value="INH-QAR"/>
</dbReference>
<keyword evidence="1" id="KW-0805">Transcription regulation</keyword>
<dbReference type="GO" id="GO:0003700">
    <property type="term" value="F:DNA-binding transcription factor activity"/>
    <property type="evidence" value="ECO:0007669"/>
    <property type="project" value="InterPro"/>
</dbReference>
<dbReference type="Pfam" id="PF12833">
    <property type="entry name" value="HTH_18"/>
    <property type="match status" value="1"/>
</dbReference>
<dbReference type="SUPFAM" id="SSF46689">
    <property type="entry name" value="Homeodomain-like"/>
    <property type="match status" value="2"/>
</dbReference>
<evidence type="ECO:0000313" key="4">
    <source>
        <dbReference type="EMBL" id="RFM25668.1"/>
    </source>
</evidence>
<evidence type="ECO:0000313" key="5">
    <source>
        <dbReference type="Proteomes" id="UP000261284"/>
    </source>
</evidence>
<accession>A0A3E1ND18</accession>